<dbReference type="SMART" id="SM00465">
    <property type="entry name" value="GIYc"/>
    <property type="match status" value="1"/>
</dbReference>
<comment type="caution">
    <text evidence="3">The sequence shown here is derived from an EMBL/GenBank/DDBJ whole genome shotgun (WGS) entry which is preliminary data.</text>
</comment>
<dbReference type="AlphaFoldDB" id="A0A7X9DL52"/>
<sequence>MKYFVYLVKCSDNSLYCGYTTDLDQRINEHNNSNKGAKYTKYRRPVKLVYSEKFNTLSEALKREYQIKNLTRDKKEQLIKTTSLQKK</sequence>
<organism evidence="3 4">
    <name type="scientific">candidate division WWE3 bacterium</name>
    <dbReference type="NCBI Taxonomy" id="2053526"/>
    <lineage>
        <taxon>Bacteria</taxon>
        <taxon>Katanobacteria</taxon>
    </lineage>
</organism>
<dbReference type="PANTHER" id="PTHR34477">
    <property type="entry name" value="UPF0213 PROTEIN YHBQ"/>
    <property type="match status" value="1"/>
</dbReference>
<comment type="similarity">
    <text evidence="1">Belongs to the UPF0213 family.</text>
</comment>
<evidence type="ECO:0000256" key="1">
    <source>
        <dbReference type="ARBA" id="ARBA00007435"/>
    </source>
</evidence>
<dbReference type="CDD" id="cd10456">
    <property type="entry name" value="GIY-YIG_UPF0213"/>
    <property type="match status" value="1"/>
</dbReference>
<dbReference type="InterPro" id="IPR000305">
    <property type="entry name" value="GIY-YIG_endonuc"/>
</dbReference>
<dbReference type="Proteomes" id="UP000526033">
    <property type="component" value="Unassembled WGS sequence"/>
</dbReference>
<dbReference type="Gene3D" id="3.40.1440.10">
    <property type="entry name" value="GIY-YIG endonuclease"/>
    <property type="match status" value="1"/>
</dbReference>
<accession>A0A7X9DL52</accession>
<evidence type="ECO:0000313" key="4">
    <source>
        <dbReference type="Proteomes" id="UP000526033"/>
    </source>
</evidence>
<dbReference type="InterPro" id="IPR050190">
    <property type="entry name" value="UPF0213_domain"/>
</dbReference>
<gene>
    <name evidence="3" type="ORF">GYA27_03705</name>
</gene>
<reference evidence="3 4" key="1">
    <citation type="journal article" date="2020" name="Biotechnol. Biofuels">
        <title>New insights from the biogas microbiome by comprehensive genome-resolved metagenomics of nearly 1600 species originating from multiple anaerobic digesters.</title>
        <authorList>
            <person name="Campanaro S."/>
            <person name="Treu L."/>
            <person name="Rodriguez-R L.M."/>
            <person name="Kovalovszki A."/>
            <person name="Ziels R.M."/>
            <person name="Maus I."/>
            <person name="Zhu X."/>
            <person name="Kougias P.G."/>
            <person name="Basile A."/>
            <person name="Luo G."/>
            <person name="Schluter A."/>
            <person name="Konstantinidis K.T."/>
            <person name="Angelidaki I."/>
        </authorList>
    </citation>
    <scope>NUCLEOTIDE SEQUENCE [LARGE SCALE GENOMIC DNA]</scope>
    <source>
        <strain evidence="3">AS27yjCOA_165</strain>
    </source>
</reference>
<dbReference type="Pfam" id="PF01541">
    <property type="entry name" value="GIY-YIG"/>
    <property type="match status" value="1"/>
</dbReference>
<dbReference type="EMBL" id="JAAZNL010000046">
    <property type="protein sequence ID" value="NMB70278.1"/>
    <property type="molecule type" value="Genomic_DNA"/>
</dbReference>
<evidence type="ECO:0000259" key="2">
    <source>
        <dbReference type="PROSITE" id="PS50164"/>
    </source>
</evidence>
<dbReference type="PROSITE" id="PS50164">
    <property type="entry name" value="GIY_YIG"/>
    <property type="match status" value="1"/>
</dbReference>
<protein>
    <submittedName>
        <fullName evidence="3">GIY-YIG nuclease family protein</fullName>
    </submittedName>
</protein>
<dbReference type="SUPFAM" id="SSF82771">
    <property type="entry name" value="GIY-YIG endonuclease"/>
    <property type="match status" value="1"/>
</dbReference>
<evidence type="ECO:0000313" key="3">
    <source>
        <dbReference type="EMBL" id="NMB70278.1"/>
    </source>
</evidence>
<dbReference type="InterPro" id="IPR035901">
    <property type="entry name" value="GIY-YIG_endonuc_sf"/>
</dbReference>
<name>A0A7X9DL52_UNCKA</name>
<dbReference type="PANTHER" id="PTHR34477:SF1">
    <property type="entry name" value="UPF0213 PROTEIN YHBQ"/>
    <property type="match status" value="1"/>
</dbReference>
<feature type="domain" description="GIY-YIG" evidence="2">
    <location>
        <begin position="1"/>
        <end position="77"/>
    </location>
</feature>
<proteinExistence type="inferred from homology"/>